<comment type="caution">
    <text evidence="9">The sequence shown here is derived from an EMBL/GenBank/DDBJ whole genome shotgun (WGS) entry which is preliminary data.</text>
</comment>
<keyword evidence="2" id="KW-1003">Cell membrane</keyword>
<feature type="transmembrane region" description="Helical" evidence="8">
    <location>
        <begin position="101"/>
        <end position="119"/>
    </location>
</feature>
<sequence length="583" mass="66217">MNLPSLLKVDRAGAIALLMLIIFSYLSLLNLNALPLWDDEAVQAFIARNLLETGLPTVWDGRNLFADANGKNITSDLRQIYPQLVYYTKALVFWLLGDSPASGRLISALFGITSMFIVWRILCREFSTRPRLVLMAFALTCFSPLILLHVRQLQYYAESLFFNVLLFWLYLCYLERRQTWIIVAITVVAILSFHANYLTCAAFLISLAVMHFSFYARSLNLHDYICFAVASIVWIATAAPALAFLTGFTEFSGTDPLLRMTNALTAAIAHIFGLNRNAVLPWPIFIWLFWFVINYLRKIRNTPSPTTKNPTVPFSTAGNEPIMRYACITLIYVIIVGIATSSHTYYHWRGVSARYLVPIVPFTAIVCSAAADWLMKKTTPLWGWLLFAVMLLSNVLSVPFINHIEYGNKPLLTLPLLVREIHQSNRTTGVSISVDYLAQHAKQNDSVLTLPHHYANPLRYHLGDKLLICCLLDENSHLHNRFKQYPYLFKGHSPNWIIGYGYPITTDDLNSINKSTGKQYLLRIAFPIYENGLHPQRPEPTAHIYEIPKTYDPNYGVYIYHAEPTLDSPSELTKKSPTSGSSK</sequence>
<evidence type="ECO:0000313" key="9">
    <source>
        <dbReference type="EMBL" id="MDM5147249.1"/>
    </source>
</evidence>
<evidence type="ECO:0000313" key="10">
    <source>
        <dbReference type="Proteomes" id="UP001168167"/>
    </source>
</evidence>
<dbReference type="EMBL" id="JANQAO010000001">
    <property type="protein sequence ID" value="MDM5147249.1"/>
    <property type="molecule type" value="Genomic_DNA"/>
</dbReference>
<evidence type="ECO:0000256" key="6">
    <source>
        <dbReference type="ARBA" id="ARBA00022989"/>
    </source>
</evidence>
<gene>
    <name evidence="9" type="ORF">NQX30_02520</name>
</gene>
<keyword evidence="5 8" id="KW-0812">Transmembrane</keyword>
<dbReference type="Proteomes" id="UP001168167">
    <property type="component" value="Unassembled WGS sequence"/>
</dbReference>
<keyword evidence="3" id="KW-0328">Glycosyltransferase</keyword>
<feature type="transmembrane region" description="Helical" evidence="8">
    <location>
        <begin position="381"/>
        <end position="401"/>
    </location>
</feature>
<name>A0ABT7QKL1_9GAMM</name>
<feature type="transmembrane region" description="Helical" evidence="8">
    <location>
        <begin position="131"/>
        <end position="149"/>
    </location>
</feature>
<evidence type="ECO:0000256" key="4">
    <source>
        <dbReference type="ARBA" id="ARBA00022679"/>
    </source>
</evidence>
<proteinExistence type="predicted"/>
<accession>A0ABT7QKL1</accession>
<feature type="transmembrane region" description="Helical" evidence="8">
    <location>
        <begin position="325"/>
        <end position="346"/>
    </location>
</feature>
<evidence type="ECO:0000256" key="3">
    <source>
        <dbReference type="ARBA" id="ARBA00022676"/>
    </source>
</evidence>
<reference evidence="9" key="2">
    <citation type="journal article" date="2023" name="Microbiome">
        <title>Synthase-selected sorting approach identifies a beta-lactone synthase in a nudibranch symbiotic bacterium.</title>
        <authorList>
            <person name="Dzunkova M."/>
            <person name="La Clair J.J."/>
            <person name="Tyml T."/>
            <person name="Doud D."/>
            <person name="Schulz F."/>
            <person name="Piquer-Esteban S."/>
            <person name="Porcel Sanchis D."/>
            <person name="Osborn A."/>
            <person name="Robinson D."/>
            <person name="Louie K.B."/>
            <person name="Bowen B.P."/>
            <person name="Bowers R.M."/>
            <person name="Lee J."/>
            <person name="Arnau V."/>
            <person name="Diaz-Villanueva W."/>
            <person name="Stepanauskas R."/>
            <person name="Gosliner T."/>
            <person name="Date S.V."/>
            <person name="Northen T.R."/>
            <person name="Cheng J.F."/>
            <person name="Burkart M.D."/>
            <person name="Woyke T."/>
        </authorList>
    </citation>
    <scope>NUCLEOTIDE SEQUENCE</scope>
    <source>
        <strain evidence="9">Df01</strain>
    </source>
</reference>
<organism evidence="9 10">
    <name type="scientific">Candidatus Doriopsillibacter californiensis</name>
    <dbReference type="NCBI Taxonomy" id="2970740"/>
    <lineage>
        <taxon>Bacteria</taxon>
        <taxon>Pseudomonadati</taxon>
        <taxon>Pseudomonadota</taxon>
        <taxon>Gammaproteobacteria</taxon>
        <taxon>Candidatus Tethybacterales</taxon>
        <taxon>Candidatus Persebacteraceae</taxon>
        <taxon>Candidatus Doriopsillibacter</taxon>
    </lineage>
</organism>
<dbReference type="PANTHER" id="PTHR33908">
    <property type="entry name" value="MANNOSYLTRANSFERASE YKCB-RELATED"/>
    <property type="match status" value="1"/>
</dbReference>
<keyword evidence="7 8" id="KW-0472">Membrane</keyword>
<evidence type="ECO:0000256" key="1">
    <source>
        <dbReference type="ARBA" id="ARBA00004651"/>
    </source>
</evidence>
<feature type="transmembrane region" description="Helical" evidence="8">
    <location>
        <begin position="257"/>
        <end position="273"/>
    </location>
</feature>
<feature type="transmembrane region" description="Helical" evidence="8">
    <location>
        <begin position="279"/>
        <end position="296"/>
    </location>
</feature>
<protein>
    <submittedName>
        <fullName evidence="9">Glycosyltransferase family 39 protein</fullName>
    </submittedName>
</protein>
<feature type="transmembrane region" description="Helical" evidence="8">
    <location>
        <begin position="352"/>
        <end position="374"/>
    </location>
</feature>
<evidence type="ECO:0000256" key="8">
    <source>
        <dbReference type="SAM" id="Phobius"/>
    </source>
</evidence>
<evidence type="ECO:0000256" key="7">
    <source>
        <dbReference type="ARBA" id="ARBA00023136"/>
    </source>
</evidence>
<dbReference type="PANTHER" id="PTHR33908:SF11">
    <property type="entry name" value="MEMBRANE PROTEIN"/>
    <property type="match status" value="1"/>
</dbReference>
<reference evidence="9" key="1">
    <citation type="submission" date="2022-08" db="EMBL/GenBank/DDBJ databases">
        <authorList>
            <person name="Dzunkova M."/>
            <person name="La Clair J."/>
            <person name="Tyml T."/>
            <person name="Doud D."/>
            <person name="Schulz F."/>
            <person name="Piquer S."/>
            <person name="Porcel Sanchis D."/>
            <person name="Osborn A."/>
            <person name="Robinson D."/>
            <person name="Louie K.B."/>
            <person name="Bowen B.P."/>
            <person name="Bowers R."/>
            <person name="Lee J."/>
            <person name="Arnau Llombart V."/>
            <person name="Diaz Villanueva W."/>
            <person name="Gosliner T."/>
            <person name="Northen T."/>
            <person name="Cheng J.-F."/>
            <person name="Burkart M.D."/>
            <person name="Woyke T."/>
        </authorList>
    </citation>
    <scope>NUCLEOTIDE SEQUENCE</scope>
    <source>
        <strain evidence="9">Df01</strain>
    </source>
</reference>
<feature type="transmembrane region" description="Helical" evidence="8">
    <location>
        <begin position="180"/>
        <end position="209"/>
    </location>
</feature>
<feature type="transmembrane region" description="Helical" evidence="8">
    <location>
        <begin position="155"/>
        <end position="173"/>
    </location>
</feature>
<feature type="transmembrane region" description="Helical" evidence="8">
    <location>
        <begin position="12"/>
        <end position="31"/>
    </location>
</feature>
<dbReference type="InterPro" id="IPR050297">
    <property type="entry name" value="LipidA_mod_glycosyltrf_83"/>
</dbReference>
<evidence type="ECO:0000256" key="5">
    <source>
        <dbReference type="ARBA" id="ARBA00022692"/>
    </source>
</evidence>
<comment type="subcellular location">
    <subcellularLocation>
        <location evidence="1">Cell membrane</location>
        <topology evidence="1">Multi-pass membrane protein</topology>
    </subcellularLocation>
</comment>
<keyword evidence="6 8" id="KW-1133">Transmembrane helix</keyword>
<evidence type="ECO:0000256" key="2">
    <source>
        <dbReference type="ARBA" id="ARBA00022475"/>
    </source>
</evidence>
<keyword evidence="10" id="KW-1185">Reference proteome</keyword>
<feature type="transmembrane region" description="Helical" evidence="8">
    <location>
        <begin position="221"/>
        <end position="245"/>
    </location>
</feature>
<keyword evidence="4" id="KW-0808">Transferase</keyword>